<dbReference type="InterPro" id="IPR051091">
    <property type="entry name" value="O-Glucosyltr/Glycosyltrsf_90"/>
</dbReference>
<dbReference type="PANTHER" id="PTHR12203:SF99">
    <property type="entry name" value="OS04G0534100 PROTEIN"/>
    <property type="match status" value="1"/>
</dbReference>
<keyword evidence="2" id="KW-1133">Transmembrane helix</keyword>
<evidence type="ECO:0000313" key="5">
    <source>
        <dbReference type="RefSeq" id="XP_008794191.2"/>
    </source>
</evidence>
<dbReference type="AlphaFoldDB" id="A0A8B7C8U6"/>
<feature type="compositionally biased region" description="Basic residues" evidence="1">
    <location>
        <begin position="101"/>
        <end position="111"/>
    </location>
</feature>
<evidence type="ECO:0000256" key="2">
    <source>
        <dbReference type="SAM" id="Phobius"/>
    </source>
</evidence>
<evidence type="ECO:0000259" key="3">
    <source>
        <dbReference type="SMART" id="SM00672"/>
    </source>
</evidence>
<evidence type="ECO:0000313" key="4">
    <source>
        <dbReference type="Proteomes" id="UP000228380"/>
    </source>
</evidence>
<dbReference type="InterPro" id="IPR006598">
    <property type="entry name" value="CAP10"/>
</dbReference>
<dbReference type="RefSeq" id="XP_008794191.2">
    <property type="nucleotide sequence ID" value="XM_008795969.4"/>
</dbReference>
<dbReference type="Proteomes" id="UP000228380">
    <property type="component" value="Chromosome 5"/>
</dbReference>
<accession>A0A8B7C8U6</accession>
<sequence>MQRDQSKLGLGINPVVSAGATIFRQLKKSRKSSLAGSSTGGAVLLFFLIVLLLGAFISARWINDSDIRSITATATETQILIVTPTTTLQQAPPPQPLPPKPKPKQKPKPKPKPLIIPFSCPTGNQNLTDICPSTPLPPPLSDDASLPPSPSCPGYFRWIHEDLRPWKSTGITQEMVERARRTANFRLVILDGRAYVEYYRPSFQTRDVFTLWGILQLLRRYPGRIPDLELMFDTVDWPVILARDYRCRNASAPPPLFRYCANDLTLDIVFPDWSFWGWPEINIKPWEALQRELKEGNERVRWMDREPYAYWKGNPVVAPTRQDLLKCNVSEAYDWNARLYAQDWFKETTGGFKESDLASQCIHRYKIYIEGTTWSVSEKYILACDSLTLLVNPRFYDFFTRGLMPVQHYWPVQSDNKCRSIKFAVDWGNSHKQKAHAIGKEASSFIQEKLKMEYVYDYMFHLLSEYAKLLRYKPTRPPNAVELCSEYMACPAEGLEKKFMMDSMVKSPHDSAPCTLPPPFSPVELKISARRKTNAIKQVEFWEQRAWESQKSRPMQ</sequence>
<proteinExistence type="predicted"/>
<dbReference type="GeneID" id="103710304"/>
<dbReference type="KEGG" id="pda:103710304"/>
<feature type="compositionally biased region" description="Pro residues" evidence="1">
    <location>
        <begin position="91"/>
        <end position="100"/>
    </location>
</feature>
<gene>
    <name evidence="5" type="primary">LOC103710304</name>
</gene>
<organism evidence="4 5">
    <name type="scientific">Phoenix dactylifera</name>
    <name type="common">Date palm</name>
    <dbReference type="NCBI Taxonomy" id="42345"/>
    <lineage>
        <taxon>Eukaryota</taxon>
        <taxon>Viridiplantae</taxon>
        <taxon>Streptophyta</taxon>
        <taxon>Embryophyta</taxon>
        <taxon>Tracheophyta</taxon>
        <taxon>Spermatophyta</taxon>
        <taxon>Magnoliopsida</taxon>
        <taxon>Liliopsida</taxon>
        <taxon>Arecaceae</taxon>
        <taxon>Coryphoideae</taxon>
        <taxon>Phoeniceae</taxon>
        <taxon>Phoenix</taxon>
    </lineage>
</organism>
<protein>
    <submittedName>
        <fullName evidence="5">O-glucosyltransferase rumi homolog</fullName>
    </submittedName>
</protein>
<feature type="domain" description="Glycosyl transferase CAP10" evidence="3">
    <location>
        <begin position="224"/>
        <end position="473"/>
    </location>
</feature>
<reference evidence="4" key="1">
    <citation type="journal article" date="2019" name="Nat. Commun.">
        <title>Genome-wide association mapping of date palm fruit traits.</title>
        <authorList>
            <person name="Hazzouri K.M."/>
            <person name="Gros-Balthazard M."/>
            <person name="Flowers J.M."/>
            <person name="Copetti D."/>
            <person name="Lemansour A."/>
            <person name="Lebrun M."/>
            <person name="Masmoudi K."/>
            <person name="Ferrand S."/>
            <person name="Dhar M.I."/>
            <person name="Fresquez Z.A."/>
            <person name="Rosas U."/>
            <person name="Zhang J."/>
            <person name="Talag J."/>
            <person name="Lee S."/>
            <person name="Kudrna D."/>
            <person name="Powell R.F."/>
            <person name="Leitch I.J."/>
            <person name="Krueger R.R."/>
            <person name="Wing R.A."/>
            <person name="Amiri K.M.A."/>
            <person name="Purugganan M.D."/>
        </authorList>
    </citation>
    <scope>NUCLEOTIDE SEQUENCE [LARGE SCALE GENOMIC DNA]</scope>
    <source>
        <strain evidence="4">cv. Khalas</strain>
    </source>
</reference>
<dbReference type="SMART" id="SM00672">
    <property type="entry name" value="CAP10"/>
    <property type="match status" value="1"/>
</dbReference>
<dbReference type="PANTHER" id="PTHR12203">
    <property type="entry name" value="KDEL LYS-ASP-GLU-LEU CONTAINING - RELATED"/>
    <property type="match status" value="1"/>
</dbReference>
<reference evidence="5" key="2">
    <citation type="submission" date="2025-08" db="UniProtKB">
        <authorList>
            <consortium name="RefSeq"/>
        </authorList>
    </citation>
    <scope>IDENTIFICATION</scope>
    <source>
        <tissue evidence="5">Young leaves</tissue>
    </source>
</reference>
<feature type="transmembrane region" description="Helical" evidence="2">
    <location>
        <begin position="34"/>
        <end position="57"/>
    </location>
</feature>
<dbReference type="Pfam" id="PF05686">
    <property type="entry name" value="Glyco_transf_90"/>
    <property type="match status" value="1"/>
</dbReference>
<feature type="region of interest" description="Disordered" evidence="1">
    <location>
        <begin position="84"/>
        <end position="115"/>
    </location>
</feature>
<keyword evidence="2" id="KW-0472">Membrane</keyword>
<keyword evidence="4" id="KW-1185">Reference proteome</keyword>
<name>A0A8B7C8U6_PHODC</name>
<keyword evidence="2" id="KW-0812">Transmembrane</keyword>
<dbReference type="OrthoDB" id="202415at2759"/>
<evidence type="ECO:0000256" key="1">
    <source>
        <dbReference type="SAM" id="MobiDB-lite"/>
    </source>
</evidence>